<evidence type="ECO:0000313" key="9">
    <source>
        <dbReference type="Proteomes" id="UP001316087"/>
    </source>
</evidence>
<feature type="domain" description="HTH luxR-type" evidence="6">
    <location>
        <begin position="138"/>
        <end position="203"/>
    </location>
</feature>
<keyword evidence="3" id="KW-0238">DNA-binding</keyword>
<dbReference type="Proteomes" id="UP001316087">
    <property type="component" value="Unassembled WGS sequence"/>
</dbReference>
<evidence type="ECO:0000256" key="4">
    <source>
        <dbReference type="ARBA" id="ARBA00023163"/>
    </source>
</evidence>
<dbReference type="PANTHER" id="PTHR43214">
    <property type="entry name" value="TWO-COMPONENT RESPONSE REGULATOR"/>
    <property type="match status" value="1"/>
</dbReference>
<dbReference type="SUPFAM" id="SSF46894">
    <property type="entry name" value="C-terminal effector domain of the bipartite response regulators"/>
    <property type="match status" value="1"/>
</dbReference>
<dbReference type="InterPro" id="IPR000792">
    <property type="entry name" value="Tscrpt_reg_LuxR_C"/>
</dbReference>
<reference evidence="8 9" key="1">
    <citation type="submission" date="2022-03" db="EMBL/GenBank/DDBJ databases">
        <authorList>
            <person name="Jo J.-H."/>
            <person name="Im W.-T."/>
        </authorList>
    </citation>
    <scope>NUCLEOTIDE SEQUENCE [LARGE SCALE GENOMIC DNA]</scope>
    <source>
        <strain evidence="8 9">MA9</strain>
    </source>
</reference>
<dbReference type="PANTHER" id="PTHR43214:SF1">
    <property type="entry name" value="TRANSCRIPTIONAL REGULATORY PROTEIN COMA"/>
    <property type="match status" value="1"/>
</dbReference>
<dbReference type="Pfam" id="PF00196">
    <property type="entry name" value="GerE"/>
    <property type="match status" value="1"/>
</dbReference>
<gene>
    <name evidence="8" type="ORF">LZ480_19275</name>
</gene>
<dbReference type="InterPro" id="IPR001789">
    <property type="entry name" value="Sig_transdc_resp-reg_receiver"/>
</dbReference>
<evidence type="ECO:0000256" key="2">
    <source>
        <dbReference type="ARBA" id="ARBA00023015"/>
    </source>
</evidence>
<keyword evidence="4" id="KW-0804">Transcription</keyword>
<dbReference type="InterPro" id="IPR011006">
    <property type="entry name" value="CheY-like_superfamily"/>
</dbReference>
<keyword evidence="2" id="KW-0805">Transcription regulation</keyword>
<dbReference type="Gene3D" id="3.40.50.2300">
    <property type="match status" value="1"/>
</dbReference>
<protein>
    <submittedName>
        <fullName evidence="8">Response regulator transcription factor</fullName>
    </submittedName>
</protein>
<evidence type="ECO:0000313" key="8">
    <source>
        <dbReference type="EMBL" id="MCH7324008.1"/>
    </source>
</evidence>
<keyword evidence="9" id="KW-1185">Reference proteome</keyword>
<dbReference type="SMART" id="SM00448">
    <property type="entry name" value="REC"/>
    <property type="match status" value="1"/>
</dbReference>
<proteinExistence type="predicted"/>
<dbReference type="EMBL" id="JAKZFC010000015">
    <property type="protein sequence ID" value="MCH7324008.1"/>
    <property type="molecule type" value="Genomic_DNA"/>
</dbReference>
<comment type="caution">
    <text evidence="8">The sequence shown here is derived from an EMBL/GenBank/DDBJ whole genome shotgun (WGS) entry which is preliminary data.</text>
</comment>
<evidence type="ECO:0000256" key="1">
    <source>
        <dbReference type="ARBA" id="ARBA00022553"/>
    </source>
</evidence>
<feature type="modified residue" description="4-aspartylphosphate" evidence="5">
    <location>
        <position position="53"/>
    </location>
</feature>
<name>A0ABS9UJ46_9BACL</name>
<dbReference type="CDD" id="cd06170">
    <property type="entry name" value="LuxR_C_like"/>
    <property type="match status" value="1"/>
</dbReference>
<evidence type="ECO:0000259" key="7">
    <source>
        <dbReference type="PROSITE" id="PS50110"/>
    </source>
</evidence>
<evidence type="ECO:0000256" key="5">
    <source>
        <dbReference type="PROSITE-ProRule" id="PRU00169"/>
    </source>
</evidence>
<dbReference type="InterPro" id="IPR058245">
    <property type="entry name" value="NreC/VraR/RcsB-like_REC"/>
</dbReference>
<keyword evidence="1 5" id="KW-0597">Phosphoprotein</keyword>
<accession>A0ABS9UJ46</accession>
<dbReference type="SUPFAM" id="SSF52172">
    <property type="entry name" value="CheY-like"/>
    <property type="match status" value="1"/>
</dbReference>
<dbReference type="CDD" id="cd17535">
    <property type="entry name" value="REC_NarL-like"/>
    <property type="match status" value="1"/>
</dbReference>
<dbReference type="SMART" id="SM00421">
    <property type="entry name" value="HTH_LUXR"/>
    <property type="match status" value="1"/>
</dbReference>
<dbReference type="PROSITE" id="PS50043">
    <property type="entry name" value="HTH_LUXR_2"/>
    <property type="match status" value="1"/>
</dbReference>
<dbReference type="PROSITE" id="PS50110">
    <property type="entry name" value="RESPONSE_REGULATORY"/>
    <property type="match status" value="1"/>
</dbReference>
<dbReference type="InterPro" id="IPR016032">
    <property type="entry name" value="Sig_transdc_resp-reg_C-effctor"/>
</dbReference>
<dbReference type="PRINTS" id="PR00038">
    <property type="entry name" value="HTHLUXR"/>
</dbReference>
<dbReference type="InterPro" id="IPR039420">
    <property type="entry name" value="WalR-like"/>
</dbReference>
<dbReference type="Pfam" id="PF00072">
    <property type="entry name" value="Response_reg"/>
    <property type="match status" value="1"/>
</dbReference>
<sequence>MITVLIVDDHPIILDGTKSLFQGIKDITIETDYNPKNVVERLRNTVFDVYLLDINMGPYDGISLAKSIKAIQENALVILYTGYDIRAYYSLILEKKIDGILSKTTPSEKVIRTIRSIVQGDIVLPIDFIDFLKHKVKNSYDNIELTNKEKHLLTMIMKGQTNKKIAENLGVTQRTVERYLSQLFTLLDVSSRDKAIELVKEKNLLLNQS</sequence>
<dbReference type="RefSeq" id="WP_241371168.1">
    <property type="nucleotide sequence ID" value="NZ_JAKZFC010000015.1"/>
</dbReference>
<evidence type="ECO:0000256" key="3">
    <source>
        <dbReference type="ARBA" id="ARBA00023125"/>
    </source>
</evidence>
<feature type="domain" description="Response regulatory" evidence="7">
    <location>
        <begin position="3"/>
        <end position="118"/>
    </location>
</feature>
<evidence type="ECO:0000259" key="6">
    <source>
        <dbReference type="PROSITE" id="PS50043"/>
    </source>
</evidence>
<organism evidence="8 9">
    <name type="scientific">Solibacillus palustris</name>
    <dbReference type="NCBI Taxonomy" id="2908203"/>
    <lineage>
        <taxon>Bacteria</taxon>
        <taxon>Bacillati</taxon>
        <taxon>Bacillota</taxon>
        <taxon>Bacilli</taxon>
        <taxon>Bacillales</taxon>
        <taxon>Caryophanaceae</taxon>
        <taxon>Solibacillus</taxon>
    </lineage>
</organism>